<proteinExistence type="predicted"/>
<gene>
    <name evidence="2" type="ORF">PCOR1329_LOCUS57947</name>
</gene>
<comment type="caution">
    <text evidence="2">The sequence shown here is derived from an EMBL/GenBank/DDBJ whole genome shotgun (WGS) entry which is preliminary data.</text>
</comment>
<feature type="compositionally biased region" description="Basic residues" evidence="1">
    <location>
        <begin position="137"/>
        <end position="149"/>
    </location>
</feature>
<evidence type="ECO:0000313" key="2">
    <source>
        <dbReference type="EMBL" id="CAK0872500.1"/>
    </source>
</evidence>
<feature type="compositionally biased region" description="Low complexity" evidence="1">
    <location>
        <begin position="123"/>
        <end position="133"/>
    </location>
</feature>
<accession>A0ABN9VI42</accession>
<name>A0ABN9VI42_9DINO</name>
<dbReference type="Proteomes" id="UP001189429">
    <property type="component" value="Unassembled WGS sequence"/>
</dbReference>
<feature type="region of interest" description="Disordered" evidence="1">
    <location>
        <begin position="122"/>
        <end position="153"/>
    </location>
</feature>
<evidence type="ECO:0000313" key="3">
    <source>
        <dbReference type="Proteomes" id="UP001189429"/>
    </source>
</evidence>
<sequence length="206" mass="21325">MCGRVHFGSACPRGGGTTGETAVHAELDTVPGRLPAGAWSLSAAAVARAPISTPSWWQAPAADYSGSATCAQEIRTRLRFSAPSAGRPTKRHGTAVCSTRVPRWERGRAEWLGWGRSGGAGLPGALRGAAPAEPRGRRSRKGSGSGRRRVLGERSMEGLLEGSGLLGERGYLRVPLAAVVRGCERRWAEAAGAAGPLRGAGARPGP</sequence>
<protein>
    <submittedName>
        <fullName evidence="2">Uncharacterized protein</fullName>
    </submittedName>
</protein>
<dbReference type="EMBL" id="CAUYUJ010017171">
    <property type="protein sequence ID" value="CAK0872500.1"/>
    <property type="molecule type" value="Genomic_DNA"/>
</dbReference>
<organism evidence="2 3">
    <name type="scientific">Prorocentrum cordatum</name>
    <dbReference type="NCBI Taxonomy" id="2364126"/>
    <lineage>
        <taxon>Eukaryota</taxon>
        <taxon>Sar</taxon>
        <taxon>Alveolata</taxon>
        <taxon>Dinophyceae</taxon>
        <taxon>Prorocentrales</taxon>
        <taxon>Prorocentraceae</taxon>
        <taxon>Prorocentrum</taxon>
    </lineage>
</organism>
<reference evidence="2" key="1">
    <citation type="submission" date="2023-10" db="EMBL/GenBank/DDBJ databases">
        <authorList>
            <person name="Chen Y."/>
            <person name="Shah S."/>
            <person name="Dougan E. K."/>
            <person name="Thang M."/>
            <person name="Chan C."/>
        </authorList>
    </citation>
    <scope>NUCLEOTIDE SEQUENCE [LARGE SCALE GENOMIC DNA]</scope>
</reference>
<keyword evidence="3" id="KW-1185">Reference proteome</keyword>
<evidence type="ECO:0000256" key="1">
    <source>
        <dbReference type="SAM" id="MobiDB-lite"/>
    </source>
</evidence>